<dbReference type="Proteomes" id="UP001177021">
    <property type="component" value="Unassembled WGS sequence"/>
</dbReference>
<name>A0ACB0LUD7_TRIPR</name>
<evidence type="ECO:0000313" key="2">
    <source>
        <dbReference type="Proteomes" id="UP001177021"/>
    </source>
</evidence>
<protein>
    <submittedName>
        <fullName evidence="1">Uncharacterized protein</fullName>
    </submittedName>
</protein>
<dbReference type="EMBL" id="CASHSV030000615">
    <property type="protein sequence ID" value="CAJ2672009.1"/>
    <property type="molecule type" value="Genomic_DNA"/>
</dbReference>
<evidence type="ECO:0000313" key="1">
    <source>
        <dbReference type="EMBL" id="CAJ2672009.1"/>
    </source>
</evidence>
<accession>A0ACB0LUD7</accession>
<gene>
    <name evidence="1" type="ORF">MILVUS5_LOCUS35723</name>
</gene>
<proteinExistence type="predicted"/>
<organism evidence="1 2">
    <name type="scientific">Trifolium pratense</name>
    <name type="common">Red clover</name>
    <dbReference type="NCBI Taxonomy" id="57577"/>
    <lineage>
        <taxon>Eukaryota</taxon>
        <taxon>Viridiplantae</taxon>
        <taxon>Streptophyta</taxon>
        <taxon>Embryophyta</taxon>
        <taxon>Tracheophyta</taxon>
        <taxon>Spermatophyta</taxon>
        <taxon>Magnoliopsida</taxon>
        <taxon>eudicotyledons</taxon>
        <taxon>Gunneridae</taxon>
        <taxon>Pentapetalae</taxon>
        <taxon>rosids</taxon>
        <taxon>fabids</taxon>
        <taxon>Fabales</taxon>
        <taxon>Fabaceae</taxon>
        <taxon>Papilionoideae</taxon>
        <taxon>50 kb inversion clade</taxon>
        <taxon>NPAAA clade</taxon>
        <taxon>Hologalegina</taxon>
        <taxon>IRL clade</taxon>
        <taxon>Trifolieae</taxon>
        <taxon>Trifolium</taxon>
    </lineage>
</organism>
<comment type="caution">
    <text evidence="1">The sequence shown here is derived from an EMBL/GenBank/DDBJ whole genome shotgun (WGS) entry which is preliminary data.</text>
</comment>
<keyword evidence="2" id="KW-1185">Reference proteome</keyword>
<sequence length="68" mass="8040">MQQATRSRQEKTTREMAPFGMVLCLVNGAISNGYMSEKQSRRQQVQRRQKKADFSQCSHSKWRYHMAM</sequence>
<reference evidence="1" key="1">
    <citation type="submission" date="2023-10" db="EMBL/GenBank/DDBJ databases">
        <authorList>
            <person name="Rodriguez Cubillos JULIANA M."/>
            <person name="De Vega J."/>
        </authorList>
    </citation>
    <scope>NUCLEOTIDE SEQUENCE</scope>
</reference>